<dbReference type="InterPro" id="IPR046805">
    <property type="entry name" value="Tra1_ring"/>
</dbReference>
<organism evidence="1 2">
    <name type="scientific">Hymenoscyphus albidus</name>
    <dbReference type="NCBI Taxonomy" id="595503"/>
    <lineage>
        <taxon>Eukaryota</taxon>
        <taxon>Fungi</taxon>
        <taxon>Dikarya</taxon>
        <taxon>Ascomycota</taxon>
        <taxon>Pezizomycotina</taxon>
        <taxon>Leotiomycetes</taxon>
        <taxon>Helotiales</taxon>
        <taxon>Helotiaceae</taxon>
        <taxon>Hymenoscyphus</taxon>
    </lineage>
</organism>
<gene>
    <name evidence="1" type="ORF">HYALB_00000979</name>
</gene>
<dbReference type="Proteomes" id="UP000701801">
    <property type="component" value="Unassembled WGS sequence"/>
</dbReference>
<proteinExistence type="predicted"/>
<dbReference type="OrthoDB" id="5570127at2759"/>
<keyword evidence="2" id="KW-1185">Reference proteome</keyword>
<accession>A0A9N9LZI8</accession>
<reference evidence="1" key="1">
    <citation type="submission" date="2021-07" db="EMBL/GenBank/DDBJ databases">
        <authorList>
            <person name="Durling M."/>
        </authorList>
    </citation>
    <scope>NUCLEOTIDE SEQUENCE</scope>
</reference>
<comment type="caution">
    <text evidence="1">The sequence shown here is derived from an EMBL/GenBank/DDBJ whole genome shotgun (WGS) entry which is preliminary data.</text>
</comment>
<protein>
    <submittedName>
        <fullName evidence="1">Uncharacterized protein</fullName>
    </submittedName>
</protein>
<sequence>MPNCLNWVQVRRVSQSNTAFSKAEEYPLALEVYASKDASQKIQTFLLYYIVNPIIAMDVMRPSKQTSNKSPRLMDKAVIESIHTKIWKVTLGDPNDDSKKSGANYTRIVGLGFKYSVLND</sequence>
<dbReference type="EMBL" id="CAJVRM010000684">
    <property type="protein sequence ID" value="CAG8982698.1"/>
    <property type="molecule type" value="Genomic_DNA"/>
</dbReference>
<evidence type="ECO:0000313" key="2">
    <source>
        <dbReference type="Proteomes" id="UP000701801"/>
    </source>
</evidence>
<dbReference type="Pfam" id="PF20206">
    <property type="entry name" value="Tra1_ring"/>
    <property type="match status" value="1"/>
</dbReference>
<name>A0A9N9LZI8_9HELO</name>
<dbReference type="AlphaFoldDB" id="A0A9N9LZI8"/>
<evidence type="ECO:0000313" key="1">
    <source>
        <dbReference type="EMBL" id="CAG8982698.1"/>
    </source>
</evidence>